<dbReference type="PROSITE" id="PS50943">
    <property type="entry name" value="HTH_CROC1"/>
    <property type="match status" value="1"/>
</dbReference>
<evidence type="ECO:0000313" key="3">
    <source>
        <dbReference type="Proteomes" id="UP000199735"/>
    </source>
</evidence>
<dbReference type="GO" id="GO:0003677">
    <property type="term" value="F:DNA binding"/>
    <property type="evidence" value="ECO:0007669"/>
    <property type="project" value="InterPro"/>
</dbReference>
<dbReference type="Proteomes" id="UP000199735">
    <property type="component" value="Unassembled WGS sequence"/>
</dbReference>
<dbReference type="Pfam" id="PF01381">
    <property type="entry name" value="HTH_3"/>
    <property type="match status" value="1"/>
</dbReference>
<dbReference type="RefSeq" id="WP_093880879.1">
    <property type="nucleotide sequence ID" value="NZ_FOCD01000002.1"/>
</dbReference>
<dbReference type="InterPro" id="IPR001387">
    <property type="entry name" value="Cro/C1-type_HTH"/>
</dbReference>
<dbReference type="InterPro" id="IPR010982">
    <property type="entry name" value="Lambda_DNA-bd_dom_sf"/>
</dbReference>
<dbReference type="CDD" id="cd00093">
    <property type="entry name" value="HTH_XRE"/>
    <property type="match status" value="1"/>
</dbReference>
<organism evidence="2 3">
    <name type="scientific">Terribacillus saccharophilus</name>
    <dbReference type="NCBI Taxonomy" id="361277"/>
    <lineage>
        <taxon>Bacteria</taxon>
        <taxon>Bacillati</taxon>
        <taxon>Bacillota</taxon>
        <taxon>Bacilli</taxon>
        <taxon>Bacillales</taxon>
        <taxon>Bacillaceae</taxon>
        <taxon>Terribacillus</taxon>
    </lineage>
</organism>
<dbReference type="EMBL" id="FOCD01000002">
    <property type="protein sequence ID" value="SEN53680.1"/>
    <property type="molecule type" value="Genomic_DNA"/>
</dbReference>
<dbReference type="Gene3D" id="1.10.260.40">
    <property type="entry name" value="lambda repressor-like DNA-binding domains"/>
    <property type="match status" value="1"/>
</dbReference>
<dbReference type="SMART" id="SM00530">
    <property type="entry name" value="HTH_XRE"/>
    <property type="match status" value="1"/>
</dbReference>
<comment type="caution">
    <text evidence="2">The sequence shown here is derived from an EMBL/GenBank/DDBJ whole genome shotgun (WGS) entry which is preliminary data.</text>
</comment>
<proteinExistence type="predicted"/>
<dbReference type="AlphaFoldDB" id="A0AAX2EHF3"/>
<protein>
    <submittedName>
        <fullName evidence="2">Transcriptional regulator, contains XRE-family HTH domain</fullName>
    </submittedName>
</protein>
<gene>
    <name evidence="2" type="ORF">SAMN04489762_2475</name>
</gene>
<reference evidence="2 3" key="1">
    <citation type="submission" date="2016-10" db="EMBL/GenBank/DDBJ databases">
        <authorList>
            <person name="Varghese N."/>
            <person name="Submissions S."/>
        </authorList>
    </citation>
    <scope>NUCLEOTIDE SEQUENCE [LARGE SCALE GENOMIC DNA]</scope>
    <source>
        <strain evidence="2 3">DSM 21619</strain>
    </source>
</reference>
<feature type="domain" description="HTH cro/C1-type" evidence="1">
    <location>
        <begin position="7"/>
        <end position="61"/>
    </location>
</feature>
<evidence type="ECO:0000259" key="1">
    <source>
        <dbReference type="PROSITE" id="PS50943"/>
    </source>
</evidence>
<name>A0AAX2EHF3_9BACI</name>
<evidence type="ECO:0000313" key="2">
    <source>
        <dbReference type="EMBL" id="SEN53680.1"/>
    </source>
</evidence>
<dbReference type="SUPFAM" id="SSF47413">
    <property type="entry name" value="lambda repressor-like DNA-binding domains"/>
    <property type="match status" value="1"/>
</dbReference>
<accession>A0AAX2EHF3</accession>
<sequence length="172" mass="20213">MFVGENLTNIRIMHGYSRKQLSDILGVTEQAIWQYEHDYTTPKMNTINELKQIFHVKSKFFFSEDILSNHHSVDNINFMQIAYRSKVVHVLSKTHSEAKHMEYLDAFVHYVTQKVRLPLQPIIRIRDEVINYLQSSTEDRTTQILKIAHLAREGLGIESHSNDNIKVNMKWS</sequence>